<evidence type="ECO:0000259" key="2">
    <source>
        <dbReference type="Pfam" id="PF19423"/>
    </source>
</evidence>
<keyword evidence="4" id="KW-1185">Reference proteome</keyword>
<reference evidence="3 4" key="1">
    <citation type="submission" date="2021-06" db="EMBL/GenBank/DDBJ databases">
        <title>Caerostris extrusa draft genome.</title>
        <authorList>
            <person name="Kono N."/>
            <person name="Arakawa K."/>
        </authorList>
    </citation>
    <scope>NUCLEOTIDE SEQUENCE [LARGE SCALE GENOMIC DNA]</scope>
</reference>
<gene>
    <name evidence="3" type="primary">Ubr4</name>
    <name evidence="3" type="ORF">CEXT_700101</name>
</gene>
<accession>A0AAV4MPF0</accession>
<dbReference type="InterPro" id="IPR045841">
    <property type="entry name" value="E3_UBR4_N"/>
</dbReference>
<feature type="region of interest" description="Disordered" evidence="1">
    <location>
        <begin position="344"/>
        <end position="370"/>
    </location>
</feature>
<dbReference type="AlphaFoldDB" id="A0AAV4MPF0"/>
<dbReference type="Pfam" id="PF19423">
    <property type="entry name" value="E3_UBR4_N"/>
    <property type="match status" value="1"/>
</dbReference>
<proteinExistence type="predicted"/>
<evidence type="ECO:0000256" key="1">
    <source>
        <dbReference type="SAM" id="MobiDB-lite"/>
    </source>
</evidence>
<organism evidence="3 4">
    <name type="scientific">Caerostris extrusa</name>
    <name type="common">Bark spider</name>
    <name type="synonym">Caerostris bankana</name>
    <dbReference type="NCBI Taxonomy" id="172846"/>
    <lineage>
        <taxon>Eukaryota</taxon>
        <taxon>Metazoa</taxon>
        <taxon>Ecdysozoa</taxon>
        <taxon>Arthropoda</taxon>
        <taxon>Chelicerata</taxon>
        <taxon>Arachnida</taxon>
        <taxon>Araneae</taxon>
        <taxon>Araneomorphae</taxon>
        <taxon>Entelegynae</taxon>
        <taxon>Araneoidea</taxon>
        <taxon>Araneidae</taxon>
        <taxon>Caerostris</taxon>
    </lineage>
</organism>
<sequence>MATAEKDPDYAFREPSILLLRSSQSAVNKYDVLQVIRSVIRRQQAFLDHEDKYENFFASYAALSAHYITTNIFHISKSQVGIAAQACKMGHDITKEPKRPRLDQVLTFLEQLMTPMLDTQGAQKQDGPLEVVDKDGDTTIIHIPDPGQECKEALLLAKNKLTLQILKDVDVLLDTCLSLSSISPFTSKLQDSLDGKGLILPATTAEAVRVSGTYKTLSSDIQIISEALSFTCFRTSIRDRIRKVMKITLSCLYASITVATANSILGLSSSPQLKGTNAKDDENEKLFSFNCGKQLEIYNTIAGVLNNSTRAGGHVLQNLHMIGSWIILGGLHYILNLNPSQLGERNKESSSRGKVTPDQTTPSKGKDSTPAAKPIILKIQQGYGVLSVALATHAVSLVSNLLDDLRAEVGMNLIDTIGSSSSSLEQFIVSDIIENFLAVSACMLKRIQKTLLMVIILALDSNTYYEDDFLALLKIAVTKLMMIVNLYLANGLKKHWHHLNPWLPFSVTATTTSESESNNAKSQQPPQQAP</sequence>
<dbReference type="Proteomes" id="UP001054945">
    <property type="component" value="Unassembled WGS sequence"/>
</dbReference>
<comment type="caution">
    <text evidence="3">The sequence shown here is derived from an EMBL/GenBank/DDBJ whole genome shotgun (WGS) entry which is preliminary data.</text>
</comment>
<protein>
    <submittedName>
        <fullName evidence="3">E3 ubiquitin-protein ligase UBR4</fullName>
    </submittedName>
</protein>
<name>A0AAV4MPF0_CAEEX</name>
<evidence type="ECO:0000313" key="4">
    <source>
        <dbReference type="Proteomes" id="UP001054945"/>
    </source>
</evidence>
<dbReference type="EMBL" id="BPLR01002441">
    <property type="protein sequence ID" value="GIX73755.1"/>
    <property type="molecule type" value="Genomic_DNA"/>
</dbReference>
<feature type="domain" description="E3 ubiquitin-protein ligase UBR4 N-terminal" evidence="2">
    <location>
        <begin position="95"/>
        <end position="469"/>
    </location>
</feature>
<evidence type="ECO:0000313" key="3">
    <source>
        <dbReference type="EMBL" id="GIX73755.1"/>
    </source>
</evidence>